<feature type="transmembrane region" description="Helical" evidence="1">
    <location>
        <begin position="12"/>
        <end position="33"/>
    </location>
</feature>
<proteinExistence type="predicted"/>
<gene>
    <name evidence="2" type="ORF">LCGC14_2600130</name>
</gene>
<feature type="transmembrane region" description="Helical" evidence="1">
    <location>
        <begin position="40"/>
        <end position="61"/>
    </location>
</feature>
<protein>
    <submittedName>
        <fullName evidence="2">Uncharacterized protein</fullName>
    </submittedName>
</protein>
<dbReference type="AlphaFoldDB" id="A0A0F9AWP6"/>
<comment type="caution">
    <text evidence="2">The sequence shown here is derived from an EMBL/GenBank/DDBJ whole genome shotgun (WGS) entry which is preliminary data.</text>
</comment>
<keyword evidence="1" id="KW-0472">Membrane</keyword>
<sequence length="68" mass="6829">MNDVSRRELPPLSFVLSGLTANAVVGFVAVLLAGIPALRALVCGVSAAMLVTVAGLLWILLAPSKGGA</sequence>
<evidence type="ECO:0000256" key="1">
    <source>
        <dbReference type="SAM" id="Phobius"/>
    </source>
</evidence>
<keyword evidence="1" id="KW-0812">Transmembrane</keyword>
<evidence type="ECO:0000313" key="2">
    <source>
        <dbReference type="EMBL" id="KKL06027.1"/>
    </source>
</evidence>
<name>A0A0F9AWP6_9ZZZZ</name>
<dbReference type="EMBL" id="LAZR01043883">
    <property type="protein sequence ID" value="KKL06027.1"/>
    <property type="molecule type" value="Genomic_DNA"/>
</dbReference>
<organism evidence="2">
    <name type="scientific">marine sediment metagenome</name>
    <dbReference type="NCBI Taxonomy" id="412755"/>
    <lineage>
        <taxon>unclassified sequences</taxon>
        <taxon>metagenomes</taxon>
        <taxon>ecological metagenomes</taxon>
    </lineage>
</organism>
<reference evidence="2" key="1">
    <citation type="journal article" date="2015" name="Nature">
        <title>Complex archaea that bridge the gap between prokaryotes and eukaryotes.</title>
        <authorList>
            <person name="Spang A."/>
            <person name="Saw J.H."/>
            <person name="Jorgensen S.L."/>
            <person name="Zaremba-Niedzwiedzka K."/>
            <person name="Martijn J."/>
            <person name="Lind A.E."/>
            <person name="van Eijk R."/>
            <person name="Schleper C."/>
            <person name="Guy L."/>
            <person name="Ettema T.J."/>
        </authorList>
    </citation>
    <scope>NUCLEOTIDE SEQUENCE</scope>
</reference>
<keyword evidence="1" id="KW-1133">Transmembrane helix</keyword>
<accession>A0A0F9AWP6</accession>